<proteinExistence type="predicted"/>
<dbReference type="AlphaFoldDB" id="A0A7I7NVJ0"/>
<evidence type="ECO:0000313" key="2">
    <source>
        <dbReference type="EMBL" id="BBY00696.1"/>
    </source>
</evidence>
<evidence type="ECO:0000256" key="1">
    <source>
        <dbReference type="ARBA" id="ARBA00023125"/>
    </source>
</evidence>
<dbReference type="KEGG" id="mseo:MSEO_11950"/>
<dbReference type="GO" id="GO:0003677">
    <property type="term" value="F:DNA binding"/>
    <property type="evidence" value="ECO:0007669"/>
    <property type="project" value="UniProtKB-KW"/>
</dbReference>
<protein>
    <submittedName>
        <fullName evidence="2">Uncharacterized protein</fullName>
    </submittedName>
</protein>
<organism evidence="2 3">
    <name type="scientific">Mycobacterium seoulense</name>
    <dbReference type="NCBI Taxonomy" id="386911"/>
    <lineage>
        <taxon>Bacteria</taxon>
        <taxon>Bacillati</taxon>
        <taxon>Actinomycetota</taxon>
        <taxon>Actinomycetes</taxon>
        <taxon>Mycobacteriales</taxon>
        <taxon>Mycobacteriaceae</taxon>
        <taxon>Mycobacterium</taxon>
    </lineage>
</organism>
<accession>A0A7I7NVJ0</accession>
<keyword evidence="3" id="KW-1185">Reference proteome</keyword>
<name>A0A7I7NVJ0_9MYCO</name>
<dbReference type="Proteomes" id="UP000466632">
    <property type="component" value="Chromosome"/>
</dbReference>
<dbReference type="SUPFAM" id="SSF56349">
    <property type="entry name" value="DNA breaking-rejoining enzymes"/>
    <property type="match status" value="1"/>
</dbReference>
<gene>
    <name evidence="2" type="ORF">MSEO_11950</name>
</gene>
<reference evidence="2 3" key="1">
    <citation type="journal article" date="2019" name="Emerg. Microbes Infect.">
        <title>Comprehensive subspecies identification of 175 nontuberculous mycobacteria species based on 7547 genomic profiles.</title>
        <authorList>
            <person name="Matsumoto Y."/>
            <person name="Kinjo T."/>
            <person name="Motooka D."/>
            <person name="Nabeya D."/>
            <person name="Jung N."/>
            <person name="Uechi K."/>
            <person name="Horii T."/>
            <person name="Iida T."/>
            <person name="Fujita J."/>
            <person name="Nakamura S."/>
        </authorList>
    </citation>
    <scope>NUCLEOTIDE SEQUENCE [LARGE SCALE GENOMIC DNA]</scope>
    <source>
        <strain evidence="2 3">JCM 16018</strain>
    </source>
</reference>
<dbReference type="InterPro" id="IPR010998">
    <property type="entry name" value="Integrase_recombinase_N"/>
</dbReference>
<sequence length="95" mass="10156">MRALSDSTIRQVYTVLRTGLDGAVRDGLLAKNPAVVVKWPGVERTEAKHLDRNAVTKVLAAAEGSRYQDALLQAGCVGVKSWRCGGIGSIWTTAC</sequence>
<evidence type="ECO:0000313" key="3">
    <source>
        <dbReference type="Proteomes" id="UP000466632"/>
    </source>
</evidence>
<dbReference type="InterPro" id="IPR011010">
    <property type="entry name" value="DNA_brk_join_enz"/>
</dbReference>
<dbReference type="EMBL" id="AP022582">
    <property type="protein sequence ID" value="BBY00696.1"/>
    <property type="molecule type" value="Genomic_DNA"/>
</dbReference>
<keyword evidence="1" id="KW-0238">DNA-binding</keyword>
<dbReference type="Gene3D" id="1.10.150.130">
    <property type="match status" value="1"/>
</dbReference>
<dbReference type="RefSeq" id="WP_232075307.1">
    <property type="nucleotide sequence ID" value="NZ_AP022582.1"/>
</dbReference>